<dbReference type="WBParaSite" id="MCU_013916-RA">
    <property type="protein sequence ID" value="MCU_013916-RA"/>
    <property type="gene ID" value="MCU_013916"/>
</dbReference>
<proteinExistence type="predicted"/>
<name>A0A5K3G1D1_MESCO</name>
<sequence length="51" mass="5370">MSGVASAVDSDGRRLTCGSGFRLVKEACPVVLVFSLFGLRYSTLVAADAFE</sequence>
<protein>
    <submittedName>
        <fullName evidence="1">UmuC domain-containing protein</fullName>
    </submittedName>
</protein>
<organism evidence="1">
    <name type="scientific">Mesocestoides corti</name>
    <name type="common">Flatworm</name>
    <dbReference type="NCBI Taxonomy" id="53468"/>
    <lineage>
        <taxon>Eukaryota</taxon>
        <taxon>Metazoa</taxon>
        <taxon>Spiralia</taxon>
        <taxon>Lophotrochozoa</taxon>
        <taxon>Platyhelminthes</taxon>
        <taxon>Cestoda</taxon>
        <taxon>Eucestoda</taxon>
        <taxon>Cyclophyllidea</taxon>
        <taxon>Mesocestoididae</taxon>
        <taxon>Mesocestoides</taxon>
    </lineage>
</organism>
<dbReference type="AlphaFoldDB" id="A0A5K3G1D1"/>
<accession>A0A5K3G1D1</accession>
<evidence type="ECO:0000313" key="1">
    <source>
        <dbReference type="WBParaSite" id="MCU_013916-RA"/>
    </source>
</evidence>
<reference evidence="1" key="1">
    <citation type="submission" date="2019-11" db="UniProtKB">
        <authorList>
            <consortium name="WormBaseParasite"/>
        </authorList>
    </citation>
    <scope>IDENTIFICATION</scope>
</reference>